<dbReference type="EMBL" id="JBHRZF010000044">
    <property type="protein sequence ID" value="MFC3860058.1"/>
    <property type="molecule type" value="Genomic_DNA"/>
</dbReference>
<sequence>MKVGLLNSGAARLGAYWAAFLRELEVEVETAAITDAEALEIGAQSLPGESPVVQLALGRILALGRVDAVLVPQWSAVSGDAWNEAFTELLPRRISGLPTLIAVPDGGDHVEEVATEVGLRLTRNAGVVRRALERARLGLGRVRADAPALSRASRVTVAVIGPRALLDEDVLSGGLRGALESLGLHAVYGPDLPVNETLQRAERMENAAKVPAGERELFGSASLLAGKSAVKGLVFAVPRHDGATRAALTRIAGKMHKPTLLLDVAGGQADFPELEAFRDQVTLRTSTVESEA</sequence>
<accession>A0ABV8A2Z1</accession>
<evidence type="ECO:0000313" key="1">
    <source>
        <dbReference type="EMBL" id="MFC3860058.1"/>
    </source>
</evidence>
<comment type="caution">
    <text evidence="1">The sequence shown here is derived from an EMBL/GenBank/DDBJ whole genome shotgun (WGS) entry which is preliminary data.</text>
</comment>
<reference evidence="2" key="1">
    <citation type="journal article" date="2019" name="Int. J. Syst. Evol. Microbiol.">
        <title>The Global Catalogue of Microorganisms (GCM) 10K type strain sequencing project: providing services to taxonomists for standard genome sequencing and annotation.</title>
        <authorList>
            <consortium name="The Broad Institute Genomics Platform"/>
            <consortium name="The Broad Institute Genome Sequencing Center for Infectious Disease"/>
            <person name="Wu L."/>
            <person name="Ma J."/>
        </authorList>
    </citation>
    <scope>NUCLEOTIDE SEQUENCE [LARGE SCALE GENOMIC DNA]</scope>
    <source>
        <strain evidence="2">CCTCC AB 2013263</strain>
    </source>
</reference>
<proteinExistence type="predicted"/>
<dbReference type="RefSeq" id="WP_380076208.1">
    <property type="nucleotide sequence ID" value="NZ_JBHRZF010000044.1"/>
</dbReference>
<gene>
    <name evidence="1" type="ORF">ACFOPQ_04685</name>
</gene>
<protein>
    <submittedName>
        <fullName evidence="1">Uncharacterized protein</fullName>
    </submittedName>
</protein>
<organism evidence="1 2">
    <name type="scientific">Deinococcus antarcticus</name>
    <dbReference type="NCBI Taxonomy" id="1298767"/>
    <lineage>
        <taxon>Bacteria</taxon>
        <taxon>Thermotogati</taxon>
        <taxon>Deinococcota</taxon>
        <taxon>Deinococci</taxon>
        <taxon>Deinococcales</taxon>
        <taxon>Deinococcaceae</taxon>
        <taxon>Deinococcus</taxon>
    </lineage>
</organism>
<name>A0ABV8A2Z1_9DEIO</name>
<evidence type="ECO:0000313" key="2">
    <source>
        <dbReference type="Proteomes" id="UP001595748"/>
    </source>
</evidence>
<keyword evidence="2" id="KW-1185">Reference proteome</keyword>
<dbReference type="Proteomes" id="UP001595748">
    <property type="component" value="Unassembled WGS sequence"/>
</dbReference>